<dbReference type="GO" id="GO:0008374">
    <property type="term" value="F:O-acyltransferase activity"/>
    <property type="evidence" value="ECO:0007669"/>
    <property type="project" value="InterPro"/>
</dbReference>
<evidence type="ECO:0000256" key="1">
    <source>
        <dbReference type="ARBA" id="ARBA00004141"/>
    </source>
</evidence>
<evidence type="ECO:0000256" key="8">
    <source>
        <dbReference type="SAM" id="Phobius"/>
    </source>
</evidence>
<dbReference type="InterPro" id="IPR032805">
    <property type="entry name" value="Wax_synthase_dom"/>
</dbReference>
<comment type="subcellular location">
    <subcellularLocation>
        <location evidence="1">Membrane</location>
        <topology evidence="1">Multi-pass membrane protein</topology>
    </subcellularLocation>
</comment>
<evidence type="ECO:0000259" key="9">
    <source>
        <dbReference type="Pfam" id="PF13813"/>
    </source>
</evidence>
<feature type="domain" description="Wax synthase" evidence="9">
    <location>
        <begin position="111"/>
        <end position="153"/>
    </location>
</feature>
<dbReference type="GO" id="GO:0016020">
    <property type="term" value="C:membrane"/>
    <property type="evidence" value="ECO:0007669"/>
    <property type="project" value="UniProtKB-SubCell"/>
</dbReference>
<name>A0A9P6ARC4_9AGAM</name>
<keyword evidence="6 8" id="KW-1133">Transmembrane helix</keyword>
<keyword evidence="7 8" id="KW-0472">Membrane</keyword>
<keyword evidence="11" id="KW-1185">Reference proteome</keyword>
<dbReference type="AlphaFoldDB" id="A0A9P6ARC4"/>
<accession>A0A9P6ARC4</accession>
<reference evidence="10" key="1">
    <citation type="journal article" date="2020" name="Nat. Commun.">
        <title>Large-scale genome sequencing of mycorrhizal fungi provides insights into the early evolution of symbiotic traits.</title>
        <authorList>
            <person name="Miyauchi S."/>
            <person name="Kiss E."/>
            <person name="Kuo A."/>
            <person name="Drula E."/>
            <person name="Kohler A."/>
            <person name="Sanchez-Garcia M."/>
            <person name="Morin E."/>
            <person name="Andreopoulos B."/>
            <person name="Barry K.W."/>
            <person name="Bonito G."/>
            <person name="Buee M."/>
            <person name="Carver A."/>
            <person name="Chen C."/>
            <person name="Cichocki N."/>
            <person name="Clum A."/>
            <person name="Culley D."/>
            <person name="Crous P.W."/>
            <person name="Fauchery L."/>
            <person name="Girlanda M."/>
            <person name="Hayes R.D."/>
            <person name="Keri Z."/>
            <person name="LaButti K."/>
            <person name="Lipzen A."/>
            <person name="Lombard V."/>
            <person name="Magnuson J."/>
            <person name="Maillard F."/>
            <person name="Murat C."/>
            <person name="Nolan M."/>
            <person name="Ohm R.A."/>
            <person name="Pangilinan J."/>
            <person name="Pereira M.F."/>
            <person name="Perotto S."/>
            <person name="Peter M."/>
            <person name="Pfister S."/>
            <person name="Riley R."/>
            <person name="Sitrit Y."/>
            <person name="Stielow J.B."/>
            <person name="Szollosi G."/>
            <person name="Zifcakova L."/>
            <person name="Stursova M."/>
            <person name="Spatafora J.W."/>
            <person name="Tedersoo L."/>
            <person name="Vaario L.M."/>
            <person name="Yamada A."/>
            <person name="Yan M."/>
            <person name="Wang P."/>
            <person name="Xu J."/>
            <person name="Bruns T."/>
            <person name="Baldrian P."/>
            <person name="Vilgalys R."/>
            <person name="Dunand C."/>
            <person name="Henrissat B."/>
            <person name="Grigoriev I.V."/>
            <person name="Hibbett D."/>
            <person name="Nagy L.G."/>
            <person name="Martin F.M."/>
        </authorList>
    </citation>
    <scope>NUCLEOTIDE SEQUENCE</scope>
    <source>
        <strain evidence="10">UP504</strain>
    </source>
</reference>
<comment type="similarity">
    <text evidence="3">Belongs to the wax synthase family.</text>
</comment>
<organism evidence="10 11">
    <name type="scientific">Hydnum rufescens UP504</name>
    <dbReference type="NCBI Taxonomy" id="1448309"/>
    <lineage>
        <taxon>Eukaryota</taxon>
        <taxon>Fungi</taxon>
        <taxon>Dikarya</taxon>
        <taxon>Basidiomycota</taxon>
        <taxon>Agaricomycotina</taxon>
        <taxon>Agaricomycetes</taxon>
        <taxon>Cantharellales</taxon>
        <taxon>Hydnaceae</taxon>
        <taxon>Hydnum</taxon>
    </lineage>
</organism>
<feature type="transmembrane region" description="Helical" evidence="8">
    <location>
        <begin position="75"/>
        <end position="102"/>
    </location>
</feature>
<dbReference type="GO" id="GO:0006629">
    <property type="term" value="P:lipid metabolic process"/>
    <property type="evidence" value="ECO:0007669"/>
    <property type="project" value="InterPro"/>
</dbReference>
<keyword evidence="4" id="KW-0808">Transferase</keyword>
<evidence type="ECO:0000256" key="7">
    <source>
        <dbReference type="ARBA" id="ARBA00023136"/>
    </source>
</evidence>
<comment type="pathway">
    <text evidence="2">Secondary metabolite biosynthesis.</text>
</comment>
<gene>
    <name evidence="10" type="ORF">BS47DRAFT_92382</name>
</gene>
<evidence type="ECO:0000313" key="10">
    <source>
        <dbReference type="EMBL" id="KAF9510284.1"/>
    </source>
</evidence>
<keyword evidence="5 8" id="KW-0812">Transmembrane</keyword>
<evidence type="ECO:0000313" key="11">
    <source>
        <dbReference type="Proteomes" id="UP000886523"/>
    </source>
</evidence>
<comment type="caution">
    <text evidence="10">The sequence shown here is derived from an EMBL/GenBank/DDBJ whole genome shotgun (WGS) entry which is preliminary data.</text>
</comment>
<dbReference type="PANTHER" id="PTHR31595">
    <property type="entry name" value="LONG-CHAIN-ALCOHOL O-FATTY-ACYLTRANSFERASE 3-RELATED"/>
    <property type="match status" value="1"/>
</dbReference>
<dbReference type="OrthoDB" id="1077582at2759"/>
<dbReference type="EMBL" id="MU129019">
    <property type="protein sequence ID" value="KAF9510284.1"/>
    <property type="molecule type" value="Genomic_DNA"/>
</dbReference>
<evidence type="ECO:0000256" key="2">
    <source>
        <dbReference type="ARBA" id="ARBA00005179"/>
    </source>
</evidence>
<evidence type="ECO:0000256" key="5">
    <source>
        <dbReference type="ARBA" id="ARBA00022692"/>
    </source>
</evidence>
<dbReference type="Pfam" id="PF13813">
    <property type="entry name" value="MBOAT_2"/>
    <property type="match status" value="1"/>
</dbReference>
<evidence type="ECO:0000256" key="6">
    <source>
        <dbReference type="ARBA" id="ARBA00022989"/>
    </source>
</evidence>
<sequence length="166" mass="19177">MTGSSWMARRRWDFAPSRVMNYRPPTRAVFLTRAVLHFAAYQLVMDGIDIYIKQVPFKTTLNEPVSRALPVWDQILCGFAIGTFLSCGMAMIYDLLSIFFVASGLTSPSSWPPFFEEPLLAISLQDFWSNRWHHMFRRSFTHLSDTFLSLFFSADAIKRSRGITVY</sequence>
<protein>
    <recommendedName>
        <fullName evidence="9">Wax synthase domain-containing protein</fullName>
    </recommendedName>
</protein>
<dbReference type="Proteomes" id="UP000886523">
    <property type="component" value="Unassembled WGS sequence"/>
</dbReference>
<dbReference type="InterPro" id="IPR044851">
    <property type="entry name" value="Wax_synthase"/>
</dbReference>
<proteinExistence type="inferred from homology"/>
<evidence type="ECO:0000256" key="3">
    <source>
        <dbReference type="ARBA" id="ARBA00007282"/>
    </source>
</evidence>
<dbReference type="PANTHER" id="PTHR31595:SF57">
    <property type="entry name" value="OS04G0481900 PROTEIN"/>
    <property type="match status" value="1"/>
</dbReference>
<evidence type="ECO:0000256" key="4">
    <source>
        <dbReference type="ARBA" id="ARBA00022679"/>
    </source>
</evidence>